<protein>
    <submittedName>
        <fullName evidence="3">Alpha-lactalbumin</fullName>
    </submittedName>
</protein>
<feature type="signal peptide" evidence="1">
    <location>
        <begin position="1"/>
        <end position="19"/>
    </location>
</feature>
<reference evidence="3" key="1">
    <citation type="submission" date="2020-12" db="UniProtKB">
        <authorList>
            <consortium name="WormBaseParasite"/>
        </authorList>
    </citation>
    <scope>IDENTIFICATION</scope>
    <source>
        <strain evidence="3">MHco3</strain>
    </source>
</reference>
<sequence>MKSTFLLSILLFCIPFSYPLSIKLCEALIEEVVQLPKIECYWLAPGAKKSICTYLSKIQEELVKGNPNETCKEIGFYNAWEL</sequence>
<keyword evidence="2" id="KW-1185">Reference proteome</keyword>
<keyword evidence="1" id="KW-0732">Signal</keyword>
<organism evidence="2 3">
    <name type="scientific">Haemonchus contortus</name>
    <name type="common">Barber pole worm</name>
    <dbReference type="NCBI Taxonomy" id="6289"/>
    <lineage>
        <taxon>Eukaryota</taxon>
        <taxon>Metazoa</taxon>
        <taxon>Ecdysozoa</taxon>
        <taxon>Nematoda</taxon>
        <taxon>Chromadorea</taxon>
        <taxon>Rhabditida</taxon>
        <taxon>Rhabditina</taxon>
        <taxon>Rhabditomorpha</taxon>
        <taxon>Strongyloidea</taxon>
        <taxon>Trichostrongylidae</taxon>
        <taxon>Haemonchus</taxon>
    </lineage>
</organism>
<name>A0A7I4Z311_HAECO</name>
<feature type="chain" id="PRO_5029739006" evidence="1">
    <location>
        <begin position="20"/>
        <end position="82"/>
    </location>
</feature>
<accession>A0A7I4Z311</accession>
<evidence type="ECO:0000313" key="2">
    <source>
        <dbReference type="Proteomes" id="UP000025227"/>
    </source>
</evidence>
<dbReference type="AlphaFoldDB" id="A0A7I4Z311"/>
<evidence type="ECO:0000256" key="1">
    <source>
        <dbReference type="SAM" id="SignalP"/>
    </source>
</evidence>
<dbReference type="WBParaSite" id="HCON_00166000-00001">
    <property type="protein sequence ID" value="HCON_00166000-00001"/>
    <property type="gene ID" value="HCON_00166000"/>
</dbReference>
<dbReference type="Proteomes" id="UP000025227">
    <property type="component" value="Unplaced"/>
</dbReference>
<evidence type="ECO:0000313" key="3">
    <source>
        <dbReference type="WBParaSite" id="HCON_00166000-00001"/>
    </source>
</evidence>
<proteinExistence type="predicted"/>